<keyword evidence="6" id="KW-1185">Reference proteome</keyword>
<dbReference type="RefSeq" id="WP_035851183.1">
    <property type="nucleotide sequence ID" value="NZ_KK073874.1"/>
</dbReference>
<dbReference type="PROSITE" id="PS00280">
    <property type="entry name" value="BPTI_KUNITZ_1"/>
    <property type="match status" value="1"/>
</dbReference>
<dbReference type="AlphaFoldDB" id="A0A010ZSU8"/>
<evidence type="ECO:0000256" key="3">
    <source>
        <dbReference type="ARBA" id="ARBA00023163"/>
    </source>
</evidence>
<gene>
    <name evidence="5" type="ORF">CryarDRAFT_2869</name>
</gene>
<organism evidence="5 6">
    <name type="scientific">Cryptosporangium arvum DSM 44712</name>
    <dbReference type="NCBI Taxonomy" id="927661"/>
    <lineage>
        <taxon>Bacteria</taxon>
        <taxon>Bacillati</taxon>
        <taxon>Actinomycetota</taxon>
        <taxon>Actinomycetes</taxon>
        <taxon>Cryptosporangiales</taxon>
        <taxon>Cryptosporangiaceae</taxon>
        <taxon>Cryptosporangium</taxon>
    </lineage>
</organism>
<name>A0A010ZSU8_9ACTN</name>
<reference evidence="5 6" key="1">
    <citation type="submission" date="2013-07" db="EMBL/GenBank/DDBJ databases">
        <authorList>
            <consortium name="DOE Joint Genome Institute"/>
            <person name="Eisen J."/>
            <person name="Huntemann M."/>
            <person name="Han J."/>
            <person name="Chen A."/>
            <person name="Kyrpides N."/>
            <person name="Mavromatis K."/>
            <person name="Markowitz V."/>
            <person name="Palaniappan K."/>
            <person name="Ivanova N."/>
            <person name="Schaumberg A."/>
            <person name="Pati A."/>
            <person name="Liolios K."/>
            <person name="Nordberg H.P."/>
            <person name="Cantor M.N."/>
            <person name="Hua S.X."/>
            <person name="Woyke T."/>
        </authorList>
    </citation>
    <scope>NUCLEOTIDE SEQUENCE [LARGE SCALE GENOMIC DNA]</scope>
    <source>
        <strain evidence="5 6">DSM 44712</strain>
    </source>
</reference>
<keyword evidence="2" id="KW-0238">DNA-binding</keyword>
<feature type="domain" description="HTH hxlR-type" evidence="4">
    <location>
        <begin position="12"/>
        <end position="109"/>
    </location>
</feature>
<keyword evidence="3" id="KW-0804">Transcription</keyword>
<dbReference type="InterPro" id="IPR020901">
    <property type="entry name" value="Prtase_inh_Kunz-CS"/>
</dbReference>
<dbReference type="PROSITE" id="PS51118">
    <property type="entry name" value="HTH_HXLR"/>
    <property type="match status" value="1"/>
</dbReference>
<evidence type="ECO:0000259" key="4">
    <source>
        <dbReference type="PROSITE" id="PS51118"/>
    </source>
</evidence>
<dbReference type="PANTHER" id="PTHR33204">
    <property type="entry name" value="TRANSCRIPTIONAL REGULATOR, MARR FAMILY"/>
    <property type="match status" value="1"/>
</dbReference>
<evidence type="ECO:0000256" key="1">
    <source>
        <dbReference type="ARBA" id="ARBA00023015"/>
    </source>
</evidence>
<dbReference type="PANTHER" id="PTHR33204:SF18">
    <property type="entry name" value="TRANSCRIPTIONAL REGULATORY PROTEIN"/>
    <property type="match status" value="1"/>
</dbReference>
<evidence type="ECO:0000313" key="6">
    <source>
        <dbReference type="Proteomes" id="UP000021053"/>
    </source>
</evidence>
<keyword evidence="1" id="KW-0805">Transcription regulation</keyword>
<proteinExistence type="predicted"/>
<accession>A0A010ZSU8</accession>
<dbReference type="HOGENOM" id="CLU_111585_0_0_11"/>
<dbReference type="PATRIC" id="fig|927661.3.peg.2831"/>
<dbReference type="SUPFAM" id="SSF46785">
    <property type="entry name" value="Winged helix' DNA-binding domain"/>
    <property type="match status" value="1"/>
</dbReference>
<dbReference type="Proteomes" id="UP000021053">
    <property type="component" value="Unassembled WGS sequence"/>
</dbReference>
<evidence type="ECO:0000313" key="5">
    <source>
        <dbReference type="EMBL" id="EXG81749.1"/>
    </source>
</evidence>
<dbReference type="InterPro" id="IPR002577">
    <property type="entry name" value="HTH_HxlR"/>
</dbReference>
<sequence length="174" mass="19361">MGLGKDYSGQNCTFARTLEILGERWTLLVIRDAFYGVRRFGDFLAHLDAPRAVLSDRLDTLVTAGVLARRRYQDSPPRDEYVLTDAGVELWPVLFQLTAWGTRHLDSPQSLRVFRHVGCGGQLSGFTTCEACGQVVGPADVQVEPGPDTRSLRTDRVSLALREPHRILQPLQLG</sequence>
<protein>
    <submittedName>
        <fullName evidence="5">Putative transcriptional regulator</fullName>
    </submittedName>
</protein>
<dbReference type="OrthoDB" id="9792527at2"/>
<dbReference type="InterPro" id="IPR036388">
    <property type="entry name" value="WH-like_DNA-bd_sf"/>
</dbReference>
<evidence type="ECO:0000256" key="2">
    <source>
        <dbReference type="ARBA" id="ARBA00023125"/>
    </source>
</evidence>
<comment type="caution">
    <text evidence="5">The sequence shown here is derived from an EMBL/GenBank/DDBJ whole genome shotgun (WGS) entry which is preliminary data.</text>
</comment>
<dbReference type="GO" id="GO:0003677">
    <property type="term" value="F:DNA binding"/>
    <property type="evidence" value="ECO:0007669"/>
    <property type="project" value="UniProtKB-KW"/>
</dbReference>
<dbReference type="Pfam" id="PF01638">
    <property type="entry name" value="HxlR"/>
    <property type="match status" value="1"/>
</dbReference>
<dbReference type="InterPro" id="IPR036390">
    <property type="entry name" value="WH_DNA-bd_sf"/>
</dbReference>
<dbReference type="Gene3D" id="1.10.10.10">
    <property type="entry name" value="Winged helix-like DNA-binding domain superfamily/Winged helix DNA-binding domain"/>
    <property type="match status" value="1"/>
</dbReference>
<dbReference type="EMBL" id="JFBT01000001">
    <property type="protein sequence ID" value="EXG81749.1"/>
    <property type="molecule type" value="Genomic_DNA"/>
</dbReference>